<feature type="coiled-coil region" evidence="4">
    <location>
        <begin position="51"/>
        <end position="85"/>
    </location>
</feature>
<dbReference type="SUPFAM" id="SSF55874">
    <property type="entry name" value="ATPase domain of HSP90 chaperone/DNA topoisomerase II/histidine kinase"/>
    <property type="match status" value="1"/>
</dbReference>
<evidence type="ECO:0000259" key="6">
    <source>
        <dbReference type="PROSITE" id="PS50885"/>
    </source>
</evidence>
<evidence type="ECO:0000256" key="4">
    <source>
        <dbReference type="SAM" id="Coils"/>
    </source>
</evidence>
<keyword evidence="5" id="KW-0812">Transmembrane</keyword>
<feature type="transmembrane region" description="Helical" evidence="5">
    <location>
        <begin position="21"/>
        <end position="43"/>
    </location>
</feature>
<evidence type="ECO:0000256" key="2">
    <source>
        <dbReference type="ARBA" id="ARBA00022553"/>
    </source>
</evidence>
<dbReference type="Gene3D" id="3.30.565.10">
    <property type="entry name" value="Histidine kinase-like ATPase, C-terminal domain"/>
    <property type="match status" value="1"/>
</dbReference>
<evidence type="ECO:0000256" key="1">
    <source>
        <dbReference type="ARBA" id="ARBA00004370"/>
    </source>
</evidence>
<evidence type="ECO:0000313" key="8">
    <source>
        <dbReference type="Proteomes" id="UP000652477"/>
    </source>
</evidence>
<dbReference type="AlphaFoldDB" id="A0A923RQX8"/>
<feature type="domain" description="HAMP" evidence="6">
    <location>
        <begin position="318"/>
        <end position="370"/>
    </location>
</feature>
<dbReference type="PANTHER" id="PTHR34220:SF7">
    <property type="entry name" value="SENSOR HISTIDINE KINASE YPDA"/>
    <property type="match status" value="1"/>
</dbReference>
<dbReference type="RefSeq" id="WP_186876647.1">
    <property type="nucleotide sequence ID" value="NZ_JACOPF010000003.1"/>
</dbReference>
<name>A0A923RQX8_9FIRM</name>
<dbReference type="PANTHER" id="PTHR34220">
    <property type="entry name" value="SENSOR HISTIDINE KINASE YPDA"/>
    <property type="match status" value="1"/>
</dbReference>
<dbReference type="EMBL" id="JACOPF010000003">
    <property type="protein sequence ID" value="MBC5689986.1"/>
    <property type="molecule type" value="Genomic_DNA"/>
</dbReference>
<keyword evidence="2" id="KW-0597">Phosphoprotein</keyword>
<gene>
    <name evidence="7" type="ORF">H8S37_13800</name>
</gene>
<organism evidence="7 8">
    <name type="scientific">Mediterraneibacter hominis</name>
    <dbReference type="NCBI Taxonomy" id="2763054"/>
    <lineage>
        <taxon>Bacteria</taxon>
        <taxon>Bacillati</taxon>
        <taxon>Bacillota</taxon>
        <taxon>Clostridia</taxon>
        <taxon>Lachnospirales</taxon>
        <taxon>Lachnospiraceae</taxon>
        <taxon>Mediterraneibacter</taxon>
    </lineage>
</organism>
<dbReference type="InterPro" id="IPR036890">
    <property type="entry name" value="HATPase_C_sf"/>
</dbReference>
<comment type="caution">
    <text evidence="7">The sequence shown here is derived from an EMBL/GenBank/DDBJ whole genome shotgun (WGS) entry which is preliminary data.</text>
</comment>
<evidence type="ECO:0000256" key="5">
    <source>
        <dbReference type="SAM" id="Phobius"/>
    </source>
</evidence>
<keyword evidence="5" id="KW-1133">Transmembrane helix</keyword>
<keyword evidence="7" id="KW-0418">Kinase</keyword>
<evidence type="ECO:0000313" key="7">
    <source>
        <dbReference type="EMBL" id="MBC5689986.1"/>
    </source>
</evidence>
<dbReference type="GO" id="GO:0016020">
    <property type="term" value="C:membrane"/>
    <property type="evidence" value="ECO:0007669"/>
    <property type="project" value="UniProtKB-SubCell"/>
</dbReference>
<feature type="transmembrane region" description="Helical" evidence="5">
    <location>
        <begin position="295"/>
        <end position="315"/>
    </location>
</feature>
<protein>
    <submittedName>
        <fullName evidence="7">Histidine kinase</fullName>
    </submittedName>
</protein>
<dbReference type="GO" id="GO:0000155">
    <property type="term" value="F:phosphorelay sensor kinase activity"/>
    <property type="evidence" value="ECO:0007669"/>
    <property type="project" value="InterPro"/>
</dbReference>
<keyword evidence="5" id="KW-0472">Membrane</keyword>
<dbReference type="Gene3D" id="6.10.340.10">
    <property type="match status" value="1"/>
</dbReference>
<evidence type="ECO:0000256" key="3">
    <source>
        <dbReference type="ARBA" id="ARBA00022679"/>
    </source>
</evidence>
<reference evidence="7" key="1">
    <citation type="submission" date="2020-08" db="EMBL/GenBank/DDBJ databases">
        <title>Genome public.</title>
        <authorList>
            <person name="Liu C."/>
            <person name="Sun Q."/>
        </authorList>
    </citation>
    <scope>NUCLEOTIDE SEQUENCE</scope>
    <source>
        <strain evidence="7">NSJ-55</strain>
    </source>
</reference>
<dbReference type="PROSITE" id="PS50885">
    <property type="entry name" value="HAMP"/>
    <property type="match status" value="1"/>
</dbReference>
<accession>A0A923RQX8</accession>
<keyword evidence="3" id="KW-0808">Transferase</keyword>
<dbReference type="Proteomes" id="UP000652477">
    <property type="component" value="Unassembled WGS sequence"/>
</dbReference>
<dbReference type="InterPro" id="IPR050640">
    <property type="entry name" value="Bact_2-comp_sensor_kinase"/>
</dbReference>
<dbReference type="InterPro" id="IPR010559">
    <property type="entry name" value="Sig_transdc_His_kin_internal"/>
</dbReference>
<keyword evidence="8" id="KW-1185">Reference proteome</keyword>
<dbReference type="InterPro" id="IPR003660">
    <property type="entry name" value="HAMP_dom"/>
</dbReference>
<comment type="subcellular location">
    <subcellularLocation>
        <location evidence="1">Membrane</location>
    </subcellularLocation>
</comment>
<sequence>MLYKIRHYFKNVISRLSIRQKMLIALITCIIIPMVLLGLYTALRVIDLSAQNQYEAQISQLTKSAKELENLCTMAEQEAQSLAYDSSVQAIAEGSASVMDYRTASERMTAASDKIDYCSCIAVIRDGKILFQRGEQYLSEVSSSGQEQTQPLSKWESSSNVFFERGIHSFLLDEIIYETTILQDMTYNKQGTVRIYLDVSQILEAIAPTGSEGETAIQNVLVCTPDGKILFEKETESRDGEQFIHLLESQDRLYSSGYFSVSATSRQMVLYARCETGGWYLVQTMDKLNIYDTQLLYILGVLFFCIVFGVVYGMIQNKTILNPLQRLSHRINIVKSGVLEKESYETAYDEIGNVERGFEDMVSHINDLINQVYLQTIKTKDAEREMLLAKMNPHFLYNALDSIHWLAYQNKDYEVSEQLEALADIYRHILQFDKNIISVRQEVAFIENYLFLLECQMGDRIDFVLDIPESLYTCRIPKLLLQPPIENSVNHGLKDVRQGGKVKIRMRRKAKDLEIVILDNGIGCDSKKLMELIQNSTGHTAFALRNISERIRLTYGDGYGLTIYSKKNWGCMVKIKIKIEEESNEANDCG</sequence>
<dbReference type="Pfam" id="PF06580">
    <property type="entry name" value="His_kinase"/>
    <property type="match status" value="1"/>
</dbReference>
<proteinExistence type="predicted"/>
<keyword evidence="4" id="KW-0175">Coiled coil</keyword>